<dbReference type="Gene3D" id="3.40.50.300">
    <property type="entry name" value="P-loop containing nucleotide triphosphate hydrolases"/>
    <property type="match status" value="1"/>
</dbReference>
<gene>
    <name evidence="4" type="ORF">J437_LFUL017367</name>
</gene>
<dbReference type="PROSITE" id="PS51419">
    <property type="entry name" value="RAB"/>
    <property type="match status" value="1"/>
</dbReference>
<dbReference type="PROSITE" id="PS51421">
    <property type="entry name" value="RAS"/>
    <property type="match status" value="1"/>
</dbReference>
<evidence type="ECO:0000313" key="5">
    <source>
        <dbReference type="Proteomes" id="UP000792457"/>
    </source>
</evidence>
<dbReference type="InterPro" id="IPR051641">
    <property type="entry name" value="RGK_GTP-binding_reg"/>
</dbReference>
<proteinExistence type="inferred from homology"/>
<feature type="compositionally biased region" description="Pro residues" evidence="3">
    <location>
        <begin position="61"/>
        <end position="71"/>
    </location>
</feature>
<feature type="region of interest" description="Disordered" evidence="3">
    <location>
        <begin position="421"/>
        <end position="448"/>
    </location>
</feature>
<keyword evidence="5" id="KW-1185">Reference proteome</keyword>
<accession>A0A8K0KMN5</accession>
<sequence>MTLMTPMAAPGRLNFLGRSEGSKTSLRSVFRGGRQSAVSEVEGRSEKVPSSDKPSSSLAPSAPPPPSPPSPSVFAAGGRGAGCNSEEQTPLLQTEDSTEASEIEDMPASTLLLPPPTPSIPPPSPLPPPSPPSVPPPSSSPIPPSPTSSLPPPLLPTPLIPTPVIPAPHSPAPESSFPRSAPDLRVDFSEVEDVRPHEIAPPDINRLSAPSPTLVTVAVHKAPLLPDEHETRSVVQLTCEQQLQLRQKAESLLVDLADGEASKEEAESEMVSEAVPEAASPSQIADDATIPRDISPHRLPDLTSTMSPQEMRDFEMRYGSPHHGGQRPIQRHGSIKHRHRRHHSSSHRHPATRTASNPAHHARSQSVKASKKRADYLSLPHAQRSRVASMPNELGSSFSGDEEEHEEYYRLRHFSITGKGVVHNRGDSLKSRRSRSNNSVASSNSSHSTEFLGGAFGGICSYPGSARNSAEASLASSRGSSASGVAIGPVPLGGSTGTVPGVEPSAEPGTSALPYRVVMLGASGVGKTSLVSQFMTSEYMHAYDTSLDEEFGEKSVSVLLDGEESELTFIDHPSSEMSPENCISTYEAHAYVVVYSTSDKSSASVAEETLQCLWKSASVSTRAVILVGNKTDLVRSRVVSTEEGKSMATSYDCKFIETSVGIQHNVDELLVGILTQIRLKLEDPERSRALFRKRSSRRRNRSSAGAGEVSGSGSGATNKYRGSKSAGVTSSSLKMARGLLEKVWPSRCDSKSKSCENLHVL</sequence>
<reference evidence="4" key="1">
    <citation type="submission" date="2013-04" db="EMBL/GenBank/DDBJ databases">
        <authorList>
            <person name="Qu J."/>
            <person name="Murali S.C."/>
            <person name="Bandaranaike D."/>
            <person name="Bellair M."/>
            <person name="Blankenburg K."/>
            <person name="Chao H."/>
            <person name="Dinh H."/>
            <person name="Doddapaneni H."/>
            <person name="Downs B."/>
            <person name="Dugan-Rocha S."/>
            <person name="Elkadiri S."/>
            <person name="Gnanaolivu R.D."/>
            <person name="Hernandez B."/>
            <person name="Javaid M."/>
            <person name="Jayaseelan J.C."/>
            <person name="Lee S."/>
            <person name="Li M."/>
            <person name="Ming W."/>
            <person name="Munidasa M."/>
            <person name="Muniz J."/>
            <person name="Nguyen L."/>
            <person name="Ongeri F."/>
            <person name="Osuji N."/>
            <person name="Pu L.-L."/>
            <person name="Puazo M."/>
            <person name="Qu C."/>
            <person name="Quiroz J."/>
            <person name="Raj R."/>
            <person name="Weissenberger G."/>
            <person name="Xin Y."/>
            <person name="Zou X."/>
            <person name="Han Y."/>
            <person name="Richards S."/>
            <person name="Worley K."/>
            <person name="Muzny D."/>
            <person name="Gibbs R."/>
        </authorList>
    </citation>
    <scope>NUCLEOTIDE SEQUENCE</scope>
    <source>
        <strain evidence="4">Sampled in the wild</strain>
    </source>
</reference>
<dbReference type="SMART" id="SM00173">
    <property type="entry name" value="RAS"/>
    <property type="match status" value="1"/>
</dbReference>
<feature type="compositionally biased region" description="Basic residues" evidence="3">
    <location>
        <begin position="329"/>
        <end position="351"/>
    </location>
</feature>
<dbReference type="SMART" id="SM00175">
    <property type="entry name" value="RAB"/>
    <property type="match status" value="1"/>
</dbReference>
<feature type="region of interest" description="Disordered" evidence="3">
    <location>
        <begin position="258"/>
        <end position="401"/>
    </location>
</feature>
<evidence type="ECO:0000256" key="2">
    <source>
        <dbReference type="ARBA" id="ARBA00022553"/>
    </source>
</evidence>
<dbReference type="GO" id="GO:0005246">
    <property type="term" value="F:calcium channel regulator activity"/>
    <property type="evidence" value="ECO:0007669"/>
    <property type="project" value="TreeGrafter"/>
</dbReference>
<dbReference type="FunFam" id="3.40.50.300:FF:000664">
    <property type="entry name" value="Uncharacterized protein, isoform B"/>
    <property type="match status" value="1"/>
</dbReference>
<feature type="region of interest" description="Disordered" evidence="3">
    <location>
        <begin position="1"/>
        <end position="181"/>
    </location>
</feature>
<reference evidence="4" key="2">
    <citation type="submission" date="2017-10" db="EMBL/GenBank/DDBJ databases">
        <title>Ladona fulva Genome sequencing and assembly.</title>
        <authorList>
            <person name="Murali S."/>
            <person name="Richards S."/>
            <person name="Bandaranaike D."/>
            <person name="Bellair M."/>
            <person name="Blankenburg K."/>
            <person name="Chao H."/>
            <person name="Dinh H."/>
            <person name="Doddapaneni H."/>
            <person name="Dugan-Rocha S."/>
            <person name="Elkadiri S."/>
            <person name="Gnanaolivu R."/>
            <person name="Hernandez B."/>
            <person name="Skinner E."/>
            <person name="Javaid M."/>
            <person name="Lee S."/>
            <person name="Li M."/>
            <person name="Ming W."/>
            <person name="Munidasa M."/>
            <person name="Muniz J."/>
            <person name="Nguyen L."/>
            <person name="Hughes D."/>
            <person name="Osuji N."/>
            <person name="Pu L.-L."/>
            <person name="Puazo M."/>
            <person name="Qu C."/>
            <person name="Quiroz J."/>
            <person name="Raj R."/>
            <person name="Weissenberger G."/>
            <person name="Xin Y."/>
            <person name="Zou X."/>
            <person name="Han Y."/>
            <person name="Worley K."/>
            <person name="Muzny D."/>
            <person name="Gibbs R."/>
        </authorList>
    </citation>
    <scope>NUCLEOTIDE SEQUENCE</scope>
    <source>
        <strain evidence="4">Sampled in the wild</strain>
    </source>
</reference>
<dbReference type="GO" id="GO:0003924">
    <property type="term" value="F:GTPase activity"/>
    <property type="evidence" value="ECO:0007669"/>
    <property type="project" value="InterPro"/>
</dbReference>
<organism evidence="4 5">
    <name type="scientific">Ladona fulva</name>
    <name type="common">Scarce chaser dragonfly</name>
    <name type="synonym">Libellula fulva</name>
    <dbReference type="NCBI Taxonomy" id="123851"/>
    <lineage>
        <taxon>Eukaryota</taxon>
        <taxon>Metazoa</taxon>
        <taxon>Ecdysozoa</taxon>
        <taxon>Arthropoda</taxon>
        <taxon>Hexapoda</taxon>
        <taxon>Insecta</taxon>
        <taxon>Pterygota</taxon>
        <taxon>Palaeoptera</taxon>
        <taxon>Odonata</taxon>
        <taxon>Epiprocta</taxon>
        <taxon>Anisoptera</taxon>
        <taxon>Libelluloidea</taxon>
        <taxon>Libellulidae</taxon>
        <taxon>Ladona</taxon>
    </lineage>
</organism>
<dbReference type="InterPro" id="IPR001806">
    <property type="entry name" value="Small_GTPase"/>
</dbReference>
<comment type="caution">
    <text evidence="4">The sequence shown here is derived from an EMBL/GenBank/DDBJ whole genome shotgun (WGS) entry which is preliminary data.</text>
</comment>
<dbReference type="NCBIfam" id="TIGR00231">
    <property type="entry name" value="small_GTP"/>
    <property type="match status" value="1"/>
</dbReference>
<dbReference type="EMBL" id="KZ309123">
    <property type="protein sequence ID" value="KAG8237089.1"/>
    <property type="molecule type" value="Genomic_DNA"/>
</dbReference>
<feature type="compositionally biased region" description="Low complexity" evidence="3">
    <location>
        <begin position="51"/>
        <end position="60"/>
    </location>
</feature>
<feature type="region of interest" description="Disordered" evidence="3">
    <location>
        <begin position="690"/>
        <end position="731"/>
    </location>
</feature>
<dbReference type="Pfam" id="PF00071">
    <property type="entry name" value="Ras"/>
    <property type="match status" value="1"/>
</dbReference>
<feature type="compositionally biased region" description="Pro residues" evidence="3">
    <location>
        <begin position="113"/>
        <end position="171"/>
    </location>
</feature>
<keyword evidence="2" id="KW-0597">Phosphoprotein</keyword>
<evidence type="ECO:0000256" key="3">
    <source>
        <dbReference type="SAM" id="MobiDB-lite"/>
    </source>
</evidence>
<dbReference type="SUPFAM" id="SSF52540">
    <property type="entry name" value="P-loop containing nucleoside triphosphate hydrolases"/>
    <property type="match status" value="1"/>
</dbReference>
<dbReference type="Proteomes" id="UP000792457">
    <property type="component" value="Unassembled WGS sequence"/>
</dbReference>
<dbReference type="InterPro" id="IPR027417">
    <property type="entry name" value="P-loop_NTPase"/>
</dbReference>
<dbReference type="PANTHER" id="PTHR45775:SF7">
    <property type="entry name" value="RAD, GEM_KIR FAMILY MEMBER 1, ISOFORM B"/>
    <property type="match status" value="1"/>
</dbReference>
<feature type="compositionally biased region" description="Low complexity" evidence="3">
    <location>
        <begin position="269"/>
        <end position="280"/>
    </location>
</feature>
<feature type="compositionally biased region" description="Basic residues" evidence="3">
    <location>
        <begin position="690"/>
        <end position="701"/>
    </location>
</feature>
<dbReference type="PANTHER" id="PTHR45775">
    <property type="entry name" value="RAD, GEM/KIR FAMILY MEMBER 2, ISOFORM C"/>
    <property type="match status" value="1"/>
</dbReference>
<name>A0A8K0KMN5_LADFU</name>
<feature type="compositionally biased region" description="Low complexity" evidence="3">
    <location>
        <begin position="436"/>
        <end position="448"/>
    </location>
</feature>
<evidence type="ECO:0000313" key="4">
    <source>
        <dbReference type="EMBL" id="KAG8237089.1"/>
    </source>
</evidence>
<protein>
    <submittedName>
        <fullName evidence="4">Uncharacterized protein</fullName>
    </submittedName>
</protein>
<feature type="compositionally biased region" description="Polar residues" evidence="3">
    <location>
        <begin position="85"/>
        <end position="95"/>
    </location>
</feature>
<dbReference type="GO" id="GO:0005525">
    <property type="term" value="F:GTP binding"/>
    <property type="evidence" value="ECO:0007669"/>
    <property type="project" value="InterPro"/>
</dbReference>
<dbReference type="AlphaFoldDB" id="A0A8K0KMN5"/>
<dbReference type="OrthoDB" id="8191672at2759"/>
<comment type="similarity">
    <text evidence="1">Belongs to the small GTPase superfamily. RGK family.</text>
</comment>
<feature type="compositionally biased region" description="Basic and acidic residues" evidence="3">
    <location>
        <begin position="41"/>
        <end position="50"/>
    </location>
</feature>
<feature type="compositionally biased region" description="Acidic residues" evidence="3">
    <location>
        <begin position="96"/>
        <end position="105"/>
    </location>
</feature>
<dbReference type="GO" id="GO:0005886">
    <property type="term" value="C:plasma membrane"/>
    <property type="evidence" value="ECO:0007669"/>
    <property type="project" value="TreeGrafter"/>
</dbReference>
<evidence type="ECO:0000256" key="1">
    <source>
        <dbReference type="ARBA" id="ARBA00008846"/>
    </source>
</evidence>
<dbReference type="PRINTS" id="PR00449">
    <property type="entry name" value="RASTRNSFRMNG"/>
</dbReference>
<dbReference type="InterPro" id="IPR005225">
    <property type="entry name" value="Small_GTP-bd"/>
</dbReference>